<reference evidence="7" key="1">
    <citation type="submission" date="2018-07" db="EMBL/GenBank/DDBJ databases">
        <authorList>
            <person name="Blom J."/>
        </authorList>
    </citation>
    <scope>NUCLEOTIDE SEQUENCE [LARGE SCALE GENOMIC DNA]</scope>
    <source>
        <strain evidence="7">CCOS 864</strain>
    </source>
</reference>
<dbReference type="EMBL" id="UIDD01000007">
    <property type="protein sequence ID" value="SUQ63029.1"/>
    <property type="molecule type" value="Genomic_DNA"/>
</dbReference>
<feature type="domain" description="UspA" evidence="5">
    <location>
        <begin position="18"/>
        <end position="145"/>
    </location>
</feature>
<name>A0A380SYG8_9PSED</name>
<gene>
    <name evidence="6" type="ORF">CCOS864_02479</name>
</gene>
<evidence type="ECO:0000313" key="7">
    <source>
        <dbReference type="Proteomes" id="UP000255177"/>
    </source>
</evidence>
<sequence>MYDYQRLLFIAPPLMQRTDAFDRAAALAKAKGIALHIVAFDYLEGLATAGLVNEQALAVMRQAYVEKHRQWLETQAVPLRRNGLTVTTEVVWVNDVLDEILTHLREQPFAMVVKDIEHESRLMRAMFTTLDIRLLRECSEPLHFVDKASHAMPRKVLAAVDLSRPEDQYQGFNDRIINEALKLAMQCKAQVEILYAYDLTSMQTDAENLGRKSFLFGSNVAESLHEAQSDAFRELAERNGIDPESCHMIMGDPAKVLSIFCEAQGTDIVVMGRVHHRGLAKYIGSTVERVLYKMPSSVLVITPESPVI</sequence>
<dbReference type="RefSeq" id="WP_115086614.1">
    <property type="nucleotide sequence ID" value="NZ_CBCSFG010000023.1"/>
</dbReference>
<dbReference type="PANTHER" id="PTHR47892">
    <property type="entry name" value="UNIVERSAL STRESS PROTEIN E"/>
    <property type="match status" value="1"/>
</dbReference>
<organism evidence="6 7">
    <name type="scientific">Pseudomonas wadenswilerensis</name>
    <dbReference type="NCBI Taxonomy" id="1785161"/>
    <lineage>
        <taxon>Bacteria</taxon>
        <taxon>Pseudomonadati</taxon>
        <taxon>Pseudomonadota</taxon>
        <taxon>Gammaproteobacteria</taxon>
        <taxon>Pseudomonadales</taxon>
        <taxon>Pseudomonadaceae</taxon>
        <taxon>Pseudomonas</taxon>
    </lineage>
</organism>
<accession>A0A380SYG8</accession>
<proteinExistence type="inferred from homology"/>
<keyword evidence="3" id="KW-0963">Cytoplasm</keyword>
<dbReference type="SUPFAM" id="SSF52402">
    <property type="entry name" value="Adenine nucleotide alpha hydrolases-like"/>
    <property type="match status" value="2"/>
</dbReference>
<evidence type="ECO:0000256" key="3">
    <source>
        <dbReference type="ARBA" id="ARBA00022490"/>
    </source>
</evidence>
<dbReference type="InterPro" id="IPR006016">
    <property type="entry name" value="UspA"/>
</dbReference>
<dbReference type="PANTHER" id="PTHR47892:SF1">
    <property type="entry name" value="UNIVERSAL STRESS PROTEIN E"/>
    <property type="match status" value="1"/>
</dbReference>
<dbReference type="AlphaFoldDB" id="A0A380SYG8"/>
<evidence type="ECO:0000256" key="4">
    <source>
        <dbReference type="ARBA" id="ARBA00037131"/>
    </source>
</evidence>
<evidence type="ECO:0000313" key="6">
    <source>
        <dbReference type="EMBL" id="SUQ63029.1"/>
    </source>
</evidence>
<evidence type="ECO:0000256" key="1">
    <source>
        <dbReference type="ARBA" id="ARBA00004496"/>
    </source>
</evidence>
<comment type="function">
    <text evidence="4">Required for resistance to DNA-damaging agents.</text>
</comment>
<dbReference type="Proteomes" id="UP000255177">
    <property type="component" value="Unassembled WGS sequence"/>
</dbReference>
<comment type="similarity">
    <text evidence="2">Belongs to the universal stress protein A family.</text>
</comment>
<protein>
    <submittedName>
        <fullName evidence="6">UspA domain-containing protein</fullName>
    </submittedName>
</protein>
<evidence type="ECO:0000256" key="2">
    <source>
        <dbReference type="ARBA" id="ARBA00008791"/>
    </source>
</evidence>
<dbReference type="Pfam" id="PF00582">
    <property type="entry name" value="Usp"/>
    <property type="match status" value="2"/>
</dbReference>
<evidence type="ECO:0000259" key="5">
    <source>
        <dbReference type="Pfam" id="PF00582"/>
    </source>
</evidence>
<dbReference type="GO" id="GO:0005737">
    <property type="term" value="C:cytoplasm"/>
    <property type="evidence" value="ECO:0007669"/>
    <property type="project" value="UniProtKB-SubCell"/>
</dbReference>
<keyword evidence="7" id="KW-1185">Reference proteome</keyword>
<comment type="subcellular location">
    <subcellularLocation>
        <location evidence="1">Cytoplasm</location>
    </subcellularLocation>
</comment>
<feature type="domain" description="UspA" evidence="5">
    <location>
        <begin position="154"/>
        <end position="301"/>
    </location>
</feature>
<dbReference type="Gene3D" id="3.40.50.12370">
    <property type="match status" value="1"/>
</dbReference>